<proteinExistence type="predicted"/>
<evidence type="ECO:0000313" key="4">
    <source>
        <dbReference type="EMBL" id="GED09343.1"/>
    </source>
</evidence>
<dbReference type="GO" id="GO:0005829">
    <property type="term" value="C:cytosol"/>
    <property type="evidence" value="ECO:0007669"/>
    <property type="project" value="TreeGrafter"/>
</dbReference>
<feature type="region of interest" description="Disordered" evidence="3">
    <location>
        <begin position="1"/>
        <end position="31"/>
    </location>
</feature>
<dbReference type="GO" id="GO:0004331">
    <property type="term" value="F:fructose-2,6-bisphosphate 2-phosphatase activity"/>
    <property type="evidence" value="ECO:0007669"/>
    <property type="project" value="TreeGrafter"/>
</dbReference>
<keyword evidence="1" id="KW-0378">Hydrolase</keyword>
<name>A0A4Y4DXA4_CELCE</name>
<dbReference type="PANTHER" id="PTHR46517:SF1">
    <property type="entry name" value="FRUCTOSE-2,6-BISPHOSPHATASE TIGAR"/>
    <property type="match status" value="1"/>
</dbReference>
<gene>
    <name evidence="4" type="ORF">CCE02nite_13420</name>
</gene>
<evidence type="ECO:0000256" key="1">
    <source>
        <dbReference type="ARBA" id="ARBA00022801"/>
    </source>
</evidence>
<dbReference type="InterPro" id="IPR051695">
    <property type="entry name" value="Phosphoglycerate_Mutase"/>
</dbReference>
<dbReference type="PANTHER" id="PTHR46517">
    <property type="entry name" value="FRUCTOSE-2,6-BISPHOSPHATASE TIGAR"/>
    <property type="match status" value="1"/>
</dbReference>
<dbReference type="SMART" id="SM00855">
    <property type="entry name" value="PGAM"/>
    <property type="match status" value="1"/>
</dbReference>
<accession>A0A4Y4DXA4</accession>
<dbReference type="GO" id="GO:0045820">
    <property type="term" value="P:negative regulation of glycolytic process"/>
    <property type="evidence" value="ECO:0007669"/>
    <property type="project" value="TreeGrafter"/>
</dbReference>
<dbReference type="GO" id="GO:0043456">
    <property type="term" value="P:regulation of pentose-phosphate shunt"/>
    <property type="evidence" value="ECO:0007669"/>
    <property type="project" value="TreeGrafter"/>
</dbReference>
<evidence type="ECO:0000256" key="2">
    <source>
        <dbReference type="PIRSR" id="PIRSR613078-2"/>
    </source>
</evidence>
<evidence type="ECO:0000313" key="5">
    <source>
        <dbReference type="Proteomes" id="UP000316659"/>
    </source>
</evidence>
<dbReference type="Proteomes" id="UP000316659">
    <property type="component" value="Unassembled WGS sequence"/>
</dbReference>
<dbReference type="SUPFAM" id="SSF53254">
    <property type="entry name" value="Phosphoglycerate mutase-like"/>
    <property type="match status" value="1"/>
</dbReference>
<evidence type="ECO:0000256" key="3">
    <source>
        <dbReference type="SAM" id="MobiDB-lite"/>
    </source>
</evidence>
<dbReference type="InterPro" id="IPR013078">
    <property type="entry name" value="His_Pase_superF_clade-1"/>
</dbReference>
<evidence type="ECO:0008006" key="6">
    <source>
        <dbReference type="Google" id="ProtNLM"/>
    </source>
</evidence>
<feature type="binding site" evidence="2">
    <location>
        <position position="93"/>
    </location>
    <ligand>
        <name>substrate</name>
    </ligand>
</feature>
<dbReference type="AlphaFoldDB" id="A0A4Y4DXA4"/>
<dbReference type="Gene3D" id="3.40.50.1240">
    <property type="entry name" value="Phosphoglycerate mutase-like"/>
    <property type="match status" value="1"/>
</dbReference>
<protein>
    <recommendedName>
        <fullName evidence="6">Phosphoglycerate mutase</fullName>
    </recommendedName>
</protein>
<reference evidence="4 5" key="1">
    <citation type="submission" date="2019-06" db="EMBL/GenBank/DDBJ databases">
        <title>Whole genome shotgun sequence of Cellulosimicrobium cellulans NBRC 15516.</title>
        <authorList>
            <person name="Hosoyama A."/>
            <person name="Uohara A."/>
            <person name="Ohji S."/>
            <person name="Ichikawa N."/>
        </authorList>
    </citation>
    <scope>NUCLEOTIDE SEQUENCE [LARGE SCALE GENOMIC DNA]</scope>
    <source>
        <strain evidence="4 5">NBRC 15516</strain>
    </source>
</reference>
<organism evidence="4 5">
    <name type="scientific">Cellulosimicrobium cellulans</name>
    <name type="common">Arthrobacter luteus</name>
    <dbReference type="NCBI Taxonomy" id="1710"/>
    <lineage>
        <taxon>Bacteria</taxon>
        <taxon>Bacillati</taxon>
        <taxon>Actinomycetota</taxon>
        <taxon>Actinomycetes</taxon>
        <taxon>Micrococcales</taxon>
        <taxon>Promicromonosporaceae</taxon>
        <taxon>Cellulosimicrobium</taxon>
    </lineage>
</organism>
<dbReference type="Pfam" id="PF00300">
    <property type="entry name" value="His_Phos_1"/>
    <property type="match status" value="1"/>
</dbReference>
<feature type="binding site" evidence="2">
    <location>
        <begin position="43"/>
        <end position="50"/>
    </location>
    <ligand>
        <name>substrate</name>
    </ligand>
</feature>
<dbReference type="InterPro" id="IPR029033">
    <property type="entry name" value="His_PPase_superfam"/>
</dbReference>
<sequence>MPRVRHRDVVATTPGPPSVGRDQQTGTTGEGTATMTLTITLVRHGQTYLNARRHLQGSCDSPLTRTGRAGVRVTAQHLARHDFAAAYSSPQGRAVLTAMELLRHHPDLPLTVDHDLRELSFGSYERRPESHLDAIEPWAELVPRMLAGAHPGVGGGEAGKDFMARVRAVFTRVVAAHDDASRPGAVLDRHVLVVGHGLTLGAWLATLDPSGLVALPNASVSTVEVTDGVPRVLAVGVDVAGHGHVAARPAPASAAVPA</sequence>
<dbReference type="CDD" id="cd07067">
    <property type="entry name" value="HP_PGM_like"/>
    <property type="match status" value="1"/>
</dbReference>
<comment type="caution">
    <text evidence="4">The sequence shown here is derived from an EMBL/GenBank/DDBJ whole genome shotgun (WGS) entry which is preliminary data.</text>
</comment>
<dbReference type="EMBL" id="BJNZ01000006">
    <property type="protein sequence ID" value="GED09343.1"/>
    <property type="molecule type" value="Genomic_DNA"/>
</dbReference>